<dbReference type="OrthoDB" id="37537at2759"/>
<evidence type="ECO:0000313" key="2">
    <source>
        <dbReference type="EMBL" id="ORX93233.1"/>
    </source>
</evidence>
<name>A0A1Y1Y5G1_9PLEO</name>
<proteinExistence type="predicted"/>
<reference evidence="2 3" key="1">
    <citation type="submission" date="2016-07" db="EMBL/GenBank/DDBJ databases">
        <title>Pervasive Adenine N6-methylation of Active Genes in Fungi.</title>
        <authorList>
            <consortium name="DOE Joint Genome Institute"/>
            <person name="Mondo S.J."/>
            <person name="Dannebaum R.O."/>
            <person name="Kuo R.C."/>
            <person name="Labutti K."/>
            <person name="Haridas S."/>
            <person name="Kuo A."/>
            <person name="Salamov A."/>
            <person name="Ahrendt S.R."/>
            <person name="Lipzen A."/>
            <person name="Sullivan W."/>
            <person name="Andreopoulos W.B."/>
            <person name="Clum A."/>
            <person name="Lindquist E."/>
            <person name="Daum C."/>
            <person name="Ramamoorthy G.K."/>
            <person name="Gryganskyi A."/>
            <person name="Culley D."/>
            <person name="Magnuson J.K."/>
            <person name="James T.Y."/>
            <person name="O'Malley M.A."/>
            <person name="Stajich J.E."/>
            <person name="Spatafora J.W."/>
            <person name="Visel A."/>
            <person name="Grigoriev I.V."/>
        </authorList>
    </citation>
    <scope>NUCLEOTIDE SEQUENCE [LARGE SCALE GENOMIC DNA]</scope>
    <source>
        <strain evidence="2 3">CBS 115471</strain>
    </source>
</reference>
<sequence length="62" mass="6967">SKKNGLPEILPIPGATTAERIEENTKPATLTDEDMAALDEILKKFPPIGDRYHKAVQQYSEW</sequence>
<dbReference type="EMBL" id="MCFA01000350">
    <property type="protein sequence ID" value="ORX93233.1"/>
    <property type="molecule type" value="Genomic_DNA"/>
</dbReference>
<dbReference type="AlphaFoldDB" id="A0A1Y1Y5G1"/>
<evidence type="ECO:0000256" key="1">
    <source>
        <dbReference type="SAM" id="MobiDB-lite"/>
    </source>
</evidence>
<evidence type="ECO:0008006" key="4">
    <source>
        <dbReference type="Google" id="ProtNLM"/>
    </source>
</evidence>
<dbReference type="Proteomes" id="UP000193144">
    <property type="component" value="Unassembled WGS sequence"/>
</dbReference>
<evidence type="ECO:0000313" key="3">
    <source>
        <dbReference type="Proteomes" id="UP000193144"/>
    </source>
</evidence>
<gene>
    <name evidence="2" type="ORF">BCR34DRAFT_500024</name>
</gene>
<dbReference type="SUPFAM" id="SSF51430">
    <property type="entry name" value="NAD(P)-linked oxidoreductase"/>
    <property type="match status" value="1"/>
</dbReference>
<dbReference type="InterPro" id="IPR036812">
    <property type="entry name" value="NAD(P)_OxRdtase_dom_sf"/>
</dbReference>
<keyword evidence="3" id="KW-1185">Reference proteome</keyword>
<accession>A0A1Y1Y5G1</accession>
<comment type="caution">
    <text evidence="2">The sequence shown here is derived from an EMBL/GenBank/DDBJ whole genome shotgun (WGS) entry which is preliminary data.</text>
</comment>
<protein>
    <recommendedName>
        <fullName evidence="4">Aldo/keto reductase</fullName>
    </recommendedName>
</protein>
<organism evidence="2 3">
    <name type="scientific">Clohesyomyces aquaticus</name>
    <dbReference type="NCBI Taxonomy" id="1231657"/>
    <lineage>
        <taxon>Eukaryota</taxon>
        <taxon>Fungi</taxon>
        <taxon>Dikarya</taxon>
        <taxon>Ascomycota</taxon>
        <taxon>Pezizomycotina</taxon>
        <taxon>Dothideomycetes</taxon>
        <taxon>Pleosporomycetidae</taxon>
        <taxon>Pleosporales</taxon>
        <taxon>Lindgomycetaceae</taxon>
        <taxon>Clohesyomyces</taxon>
    </lineage>
</organism>
<dbReference type="STRING" id="1231657.A0A1Y1Y5G1"/>
<feature type="region of interest" description="Disordered" evidence="1">
    <location>
        <begin position="1"/>
        <end position="27"/>
    </location>
</feature>
<feature type="non-terminal residue" evidence="2">
    <location>
        <position position="1"/>
    </location>
</feature>
<dbReference type="Gene3D" id="3.20.20.100">
    <property type="entry name" value="NADP-dependent oxidoreductase domain"/>
    <property type="match status" value="1"/>
</dbReference>